<dbReference type="SUPFAM" id="SSF56176">
    <property type="entry name" value="FAD-binding/transporter-associated domain-like"/>
    <property type="match status" value="1"/>
</dbReference>
<feature type="chain" id="PRO_5005465844" evidence="11">
    <location>
        <begin position="22"/>
        <end position="451"/>
    </location>
</feature>
<dbReference type="PANTHER" id="PTHR22777:SF32">
    <property type="entry name" value="UPF0053 INNER MEMBRANE PROTEIN YFJD"/>
    <property type="match status" value="1"/>
</dbReference>
<evidence type="ECO:0000256" key="4">
    <source>
        <dbReference type="ARBA" id="ARBA00022692"/>
    </source>
</evidence>
<evidence type="ECO:0000256" key="7">
    <source>
        <dbReference type="ARBA" id="ARBA00023122"/>
    </source>
</evidence>
<dbReference type="OrthoDB" id="9798188at2"/>
<keyword evidence="14" id="KW-1185">Reference proteome</keyword>
<dbReference type="PROSITE" id="PS51371">
    <property type="entry name" value="CBS"/>
    <property type="match status" value="2"/>
</dbReference>
<dbReference type="FunFam" id="3.10.580.10:FF:000002">
    <property type="entry name" value="Magnesium/cobalt efflux protein CorC"/>
    <property type="match status" value="1"/>
</dbReference>
<dbReference type="RefSeq" id="WP_157370535.1">
    <property type="nucleotide sequence ID" value="NZ_CP012332.1"/>
</dbReference>
<evidence type="ECO:0000256" key="9">
    <source>
        <dbReference type="PROSITE-ProRule" id="PRU00703"/>
    </source>
</evidence>
<dbReference type="KEGG" id="vin:AKJ08_1395"/>
<dbReference type="GO" id="GO:0005886">
    <property type="term" value="C:plasma membrane"/>
    <property type="evidence" value="ECO:0007669"/>
    <property type="project" value="UniProtKB-SubCell"/>
</dbReference>
<dbReference type="InterPro" id="IPR005170">
    <property type="entry name" value="Transptr-assoc_dom"/>
</dbReference>
<evidence type="ECO:0000256" key="6">
    <source>
        <dbReference type="ARBA" id="ARBA00022989"/>
    </source>
</evidence>
<evidence type="ECO:0000256" key="3">
    <source>
        <dbReference type="ARBA" id="ARBA00022475"/>
    </source>
</evidence>
<dbReference type="InterPro" id="IPR046342">
    <property type="entry name" value="CBS_dom_sf"/>
</dbReference>
<keyword evidence="7 9" id="KW-0129">CBS domain</keyword>
<feature type="domain" description="CBS" evidence="12">
    <location>
        <begin position="195"/>
        <end position="256"/>
    </location>
</feature>
<feature type="region of interest" description="Disordered" evidence="10">
    <location>
        <begin position="425"/>
        <end position="451"/>
    </location>
</feature>
<evidence type="ECO:0000259" key="12">
    <source>
        <dbReference type="PROSITE" id="PS51371"/>
    </source>
</evidence>
<proteinExistence type="inferred from homology"/>
<feature type="domain" description="CBS" evidence="12">
    <location>
        <begin position="264"/>
        <end position="321"/>
    </location>
</feature>
<dbReference type="SUPFAM" id="SSF54631">
    <property type="entry name" value="CBS-domain pair"/>
    <property type="match status" value="1"/>
</dbReference>
<evidence type="ECO:0000256" key="8">
    <source>
        <dbReference type="ARBA" id="ARBA00023136"/>
    </source>
</evidence>
<comment type="similarity">
    <text evidence="2">Belongs to the UPF0053 family.</text>
</comment>
<name>A0A0K1PBU4_9BACT</name>
<dbReference type="PANTHER" id="PTHR22777">
    <property type="entry name" value="HEMOLYSIN-RELATED"/>
    <property type="match status" value="1"/>
</dbReference>
<dbReference type="GO" id="GO:0050660">
    <property type="term" value="F:flavin adenine dinucleotide binding"/>
    <property type="evidence" value="ECO:0007669"/>
    <property type="project" value="InterPro"/>
</dbReference>
<evidence type="ECO:0000313" key="13">
    <source>
        <dbReference type="EMBL" id="AKU91008.1"/>
    </source>
</evidence>
<dbReference type="EMBL" id="CP012332">
    <property type="protein sequence ID" value="AKU91008.1"/>
    <property type="molecule type" value="Genomic_DNA"/>
</dbReference>
<dbReference type="Proteomes" id="UP000055590">
    <property type="component" value="Chromosome"/>
</dbReference>
<dbReference type="InterPro" id="IPR036318">
    <property type="entry name" value="FAD-bd_PCMH-like_sf"/>
</dbReference>
<dbReference type="Gene3D" id="3.30.465.10">
    <property type="match status" value="1"/>
</dbReference>
<evidence type="ECO:0000313" key="14">
    <source>
        <dbReference type="Proteomes" id="UP000055590"/>
    </source>
</evidence>
<dbReference type="Pfam" id="PF00571">
    <property type="entry name" value="CBS"/>
    <property type="match status" value="2"/>
</dbReference>
<dbReference type="PATRIC" id="fig|1391653.3.peg.1464"/>
<keyword evidence="11" id="KW-0732">Signal</keyword>
<dbReference type="SMART" id="SM01091">
    <property type="entry name" value="CorC_HlyC"/>
    <property type="match status" value="1"/>
</dbReference>
<keyword evidence="3" id="KW-1003">Cell membrane</keyword>
<dbReference type="Gene3D" id="3.10.580.10">
    <property type="entry name" value="CBS-domain"/>
    <property type="match status" value="1"/>
</dbReference>
<accession>A0A0K1PBU4</accession>
<evidence type="ECO:0000256" key="2">
    <source>
        <dbReference type="ARBA" id="ARBA00006337"/>
    </source>
</evidence>
<keyword evidence="5" id="KW-0677">Repeat</keyword>
<comment type="subcellular location">
    <subcellularLocation>
        <location evidence="1">Cell membrane</location>
        <topology evidence="1">Multi-pass membrane protein</topology>
    </subcellularLocation>
</comment>
<dbReference type="SMART" id="SM00116">
    <property type="entry name" value="CBS"/>
    <property type="match status" value="2"/>
</dbReference>
<keyword evidence="8" id="KW-0472">Membrane</keyword>
<evidence type="ECO:0000256" key="11">
    <source>
        <dbReference type="SAM" id="SignalP"/>
    </source>
</evidence>
<reference evidence="13 14" key="1">
    <citation type="submission" date="2015-08" db="EMBL/GenBank/DDBJ databases">
        <authorList>
            <person name="Babu N.S."/>
            <person name="Beckwith C.J."/>
            <person name="Beseler K.G."/>
            <person name="Brison A."/>
            <person name="Carone J.V."/>
            <person name="Caskin T.P."/>
            <person name="Diamond M."/>
            <person name="Durham M.E."/>
            <person name="Foxe J.M."/>
            <person name="Go M."/>
            <person name="Henderson B.A."/>
            <person name="Jones I.B."/>
            <person name="McGettigan J.A."/>
            <person name="Micheletti S.J."/>
            <person name="Nasrallah M.E."/>
            <person name="Ortiz D."/>
            <person name="Piller C.R."/>
            <person name="Privatt S.R."/>
            <person name="Schneider S.L."/>
            <person name="Sharp S."/>
            <person name="Smith T.C."/>
            <person name="Stanton J.D."/>
            <person name="Ullery H.E."/>
            <person name="Wilson R.J."/>
            <person name="Serrano M.G."/>
            <person name="Buck G."/>
            <person name="Lee V."/>
            <person name="Wang Y."/>
            <person name="Carvalho R."/>
            <person name="Voegtly L."/>
            <person name="Shi R."/>
            <person name="Duckworth R."/>
            <person name="Johnson A."/>
            <person name="Loviza R."/>
            <person name="Walstead R."/>
            <person name="Shah Z."/>
            <person name="Kiflezghi M."/>
            <person name="Wade K."/>
            <person name="Ball S.L."/>
            <person name="Bradley K.W."/>
            <person name="Asai D.J."/>
            <person name="Bowman C.A."/>
            <person name="Russell D.A."/>
            <person name="Pope W.H."/>
            <person name="Jacobs-Sera D."/>
            <person name="Hendrix R.W."/>
            <person name="Hatfull G.F."/>
        </authorList>
    </citation>
    <scope>NUCLEOTIDE SEQUENCE [LARGE SCALE GENOMIC DNA]</scope>
    <source>
        <strain evidence="13 14">DSM 27710</strain>
    </source>
</reference>
<sequence>MAAGSTLLLAALASSASAALAALGEHRAQGLLEEKDHKPPRGLKRLVERPDVVRLALLSIDSLAKLIYGGALALLAASLADDPPMAALAAAGGALVLLGFVTLCRALACRDPEASLSWAAPVGAAAEALLRPLVVPLAAISRRIRGPASHSIDDTTEQLEYLIEKGSEAGVLDDEKRDLLESVIEFSHVRVREIMVPRPKVVALPADAPYDEVVRVVVESGHSRVPVYADSVDNVVGVLYARRLLEGLGKAPTNGKGRFRIESHLTAPFFVPETMRISHLLSEFQRRGVQIAVVVDEFGGTAGVVTLEDVMEEIVGEIRDEDDGEEQQPIRALADGLFLAQGEVSVRDVEEFLEEALPGDGEFEFPEDGDYDTLGGFVTAMAGRVPRRGEQVRYGGLVFTVRAADEKRVLEVELLPESPQELPVAVQSADAAGKAASEPGEVSPAAVARRG</sequence>
<evidence type="ECO:0000256" key="10">
    <source>
        <dbReference type="SAM" id="MobiDB-lite"/>
    </source>
</evidence>
<feature type="signal peptide" evidence="11">
    <location>
        <begin position="1"/>
        <end position="21"/>
    </location>
</feature>
<protein>
    <submittedName>
        <fullName evidence="13">Magnesium and cobalt efflux protein CorC</fullName>
    </submittedName>
</protein>
<dbReference type="InterPro" id="IPR002550">
    <property type="entry name" value="CNNM"/>
</dbReference>
<keyword evidence="4" id="KW-0812">Transmembrane</keyword>
<evidence type="ECO:0000256" key="1">
    <source>
        <dbReference type="ARBA" id="ARBA00004651"/>
    </source>
</evidence>
<dbReference type="Pfam" id="PF01595">
    <property type="entry name" value="CNNM"/>
    <property type="match status" value="1"/>
</dbReference>
<evidence type="ECO:0000256" key="5">
    <source>
        <dbReference type="ARBA" id="ARBA00022737"/>
    </source>
</evidence>
<dbReference type="InterPro" id="IPR016169">
    <property type="entry name" value="FAD-bd_PCMH_sub2"/>
</dbReference>
<dbReference type="STRING" id="1391653.AKJ08_1395"/>
<dbReference type="Pfam" id="PF03471">
    <property type="entry name" value="CorC_HlyC"/>
    <property type="match status" value="1"/>
</dbReference>
<dbReference type="AlphaFoldDB" id="A0A0K1PBU4"/>
<keyword evidence="6" id="KW-1133">Transmembrane helix</keyword>
<dbReference type="CDD" id="cd04590">
    <property type="entry name" value="CBS_pair_CorC_HlyC_assoc"/>
    <property type="match status" value="1"/>
</dbReference>
<dbReference type="InterPro" id="IPR044751">
    <property type="entry name" value="Ion_transp-like_CBS"/>
</dbReference>
<gene>
    <name evidence="13" type="ORF">AKJ08_1395</name>
</gene>
<organism evidence="13 14">
    <name type="scientific">Vulgatibacter incomptus</name>
    <dbReference type="NCBI Taxonomy" id="1391653"/>
    <lineage>
        <taxon>Bacteria</taxon>
        <taxon>Pseudomonadati</taxon>
        <taxon>Myxococcota</taxon>
        <taxon>Myxococcia</taxon>
        <taxon>Myxococcales</taxon>
        <taxon>Cystobacterineae</taxon>
        <taxon>Vulgatibacteraceae</taxon>
        <taxon>Vulgatibacter</taxon>
    </lineage>
</organism>
<dbReference type="InterPro" id="IPR000644">
    <property type="entry name" value="CBS_dom"/>
</dbReference>